<dbReference type="AlphaFoldDB" id="A0A512CJI1"/>
<reference evidence="1 2" key="1">
    <citation type="submission" date="2019-07" db="EMBL/GenBank/DDBJ databases">
        <title>Whole genome shotgun sequence of Cyclobacterium qasimii NBRC 106168.</title>
        <authorList>
            <person name="Hosoyama A."/>
            <person name="Uohara A."/>
            <person name="Ohji S."/>
            <person name="Ichikawa N."/>
        </authorList>
    </citation>
    <scope>NUCLEOTIDE SEQUENCE [LARGE SCALE GENOMIC DNA]</scope>
    <source>
        <strain evidence="1 2">NBRC 106168</strain>
    </source>
</reference>
<dbReference type="InterPro" id="IPR045944">
    <property type="entry name" value="DUF6364"/>
</dbReference>
<evidence type="ECO:0008006" key="3">
    <source>
        <dbReference type="Google" id="ProtNLM"/>
    </source>
</evidence>
<organism evidence="1 2">
    <name type="scientific">Cyclobacterium qasimii</name>
    <dbReference type="NCBI Taxonomy" id="1350429"/>
    <lineage>
        <taxon>Bacteria</taxon>
        <taxon>Pseudomonadati</taxon>
        <taxon>Bacteroidota</taxon>
        <taxon>Cytophagia</taxon>
        <taxon>Cytophagales</taxon>
        <taxon>Cyclobacteriaceae</taxon>
        <taxon>Cyclobacterium</taxon>
    </lineage>
</organism>
<dbReference type="Pfam" id="PF19891">
    <property type="entry name" value="DUF6364"/>
    <property type="match status" value="1"/>
</dbReference>
<name>A0A512CJI1_9BACT</name>
<dbReference type="RefSeq" id="WP_235114584.1">
    <property type="nucleotide sequence ID" value="NZ_BJYV01000040.1"/>
</dbReference>
<comment type="caution">
    <text evidence="1">The sequence shown here is derived from an EMBL/GenBank/DDBJ whole genome shotgun (WGS) entry which is preliminary data.</text>
</comment>
<accession>A0A512CJI1</accession>
<dbReference type="Proteomes" id="UP000321301">
    <property type="component" value="Unassembled WGS sequence"/>
</dbReference>
<keyword evidence="2" id="KW-1185">Reference proteome</keyword>
<evidence type="ECO:0000313" key="2">
    <source>
        <dbReference type="Proteomes" id="UP000321301"/>
    </source>
</evidence>
<dbReference type="EMBL" id="BJYV01000040">
    <property type="protein sequence ID" value="GEO24150.1"/>
    <property type="molecule type" value="Genomic_DNA"/>
</dbReference>
<gene>
    <name evidence="1" type="ORF">CQA01_46840</name>
</gene>
<protein>
    <recommendedName>
        <fullName evidence="3">Antitoxin</fullName>
    </recommendedName>
</protein>
<evidence type="ECO:0000313" key="1">
    <source>
        <dbReference type="EMBL" id="GEO24150.1"/>
    </source>
</evidence>
<sequence>MHYKIAIFGLREKSRFKVMNTKLTLTIEKEIIEKAKAYAKEKNRSLSDIIENYLKTLTAKEDKTRSKPLSPIVKSLKGSFKTNKTMDYKKELRNRLEEKYL</sequence>
<proteinExistence type="predicted"/>